<evidence type="ECO:0000313" key="7">
    <source>
        <dbReference type="Proteomes" id="UP000579605"/>
    </source>
</evidence>
<dbReference type="SMART" id="SM00382">
    <property type="entry name" value="AAA"/>
    <property type="match status" value="1"/>
</dbReference>
<proteinExistence type="inferred from homology"/>
<dbReference type="GO" id="GO:0005524">
    <property type="term" value="F:ATP binding"/>
    <property type="evidence" value="ECO:0007669"/>
    <property type="project" value="UniProtKB-KW"/>
</dbReference>
<dbReference type="EMBL" id="JACBZH010000001">
    <property type="protein sequence ID" value="NYH90829.1"/>
    <property type="molecule type" value="Genomic_DNA"/>
</dbReference>
<dbReference type="Pfam" id="PF22977">
    <property type="entry name" value="WHD"/>
    <property type="match status" value="1"/>
</dbReference>
<dbReference type="RefSeq" id="WP_179788476.1">
    <property type="nucleotide sequence ID" value="NZ_BAAARR010000016.1"/>
</dbReference>
<sequence>MSAPRPGSGPTAPLGLVCRGGADRAGPGPLWSDRDRLAAELAGLRSLVRGDGDGNGGDSDADSGTATSFRATVPSRLDRLAAACGLTEFERAVLVLAAGPELVAATADELLAHTGAPRLSFGAALAVLPGAHWSALTPLAPLRRWGLVRLLDPMSPTASPLMVDERVLHEIVGAGEPDATVAGLARPVPPVHELPPTLTAAALEVVTAWRAGTVALLTGPQPGTAWAVAGLAATSAHRPLLRLSGADLMGAGGDRAELLRRMDRETLLAGYGWAVDVDGLGGAEARVLLDQLSRLVGPVVVVGQVEASDLTGTPVRLPRLTAAERTAALAGALDQAGAGSAADPAEVARVAGVFDLDWDALPRVAAEVAGGEPLWSACRRAGRTAYGRLAQVRSAVATWDDLVLPALPRRQLGALCAAVRQRHRVLGDWGFADRGDRGLGTTALFSGPSGTGKTLAAEVIAGDLGLDLVHVDLSQVVSKYIGESEKHLAALFDAAEGGGAVLLFDEADALFGKRSEVRDSHDRYANLEVGYLLQRMEAFRGLAVLTTNARSVLDPAFLRRVHTVVAFPYPDAELRAALWRRAFPDAAPTDGIDPARLAAIDLPGGGIAAAALTAAYLAAEESSPITTRHVTEAARWELAKSGRTLAALPERRAGHA</sequence>
<keyword evidence="2" id="KW-0547">Nucleotide-binding</keyword>
<protein>
    <recommendedName>
        <fullName evidence="5">AAA+ ATPase domain-containing protein</fullName>
    </recommendedName>
</protein>
<reference evidence="6 7" key="1">
    <citation type="submission" date="2020-07" db="EMBL/GenBank/DDBJ databases">
        <title>Sequencing the genomes of 1000 actinobacteria strains.</title>
        <authorList>
            <person name="Klenk H.-P."/>
        </authorList>
    </citation>
    <scope>NUCLEOTIDE SEQUENCE [LARGE SCALE GENOMIC DNA]</scope>
    <source>
        <strain evidence="6 7">DSM 18448</strain>
    </source>
</reference>
<feature type="domain" description="AAA+ ATPase" evidence="5">
    <location>
        <begin position="439"/>
        <end position="571"/>
    </location>
</feature>
<dbReference type="Pfam" id="PF00004">
    <property type="entry name" value="AAA"/>
    <property type="match status" value="1"/>
</dbReference>
<dbReference type="SUPFAM" id="SSF52540">
    <property type="entry name" value="P-loop containing nucleoside triphosphate hydrolases"/>
    <property type="match status" value="1"/>
</dbReference>
<evidence type="ECO:0000259" key="5">
    <source>
        <dbReference type="SMART" id="SM00382"/>
    </source>
</evidence>
<dbReference type="AlphaFoldDB" id="A0A852ZMX8"/>
<dbReference type="PANTHER" id="PTHR23073">
    <property type="entry name" value="26S PROTEASOME REGULATORY SUBUNIT"/>
    <property type="match status" value="1"/>
</dbReference>
<comment type="similarity">
    <text evidence="1">Belongs to the AAA ATPase family.</text>
</comment>
<organism evidence="6 7">
    <name type="scientific">Actinopolymorpha rutila</name>
    <dbReference type="NCBI Taxonomy" id="446787"/>
    <lineage>
        <taxon>Bacteria</taxon>
        <taxon>Bacillati</taxon>
        <taxon>Actinomycetota</taxon>
        <taxon>Actinomycetes</taxon>
        <taxon>Propionibacteriales</taxon>
        <taxon>Actinopolymorphaceae</taxon>
        <taxon>Actinopolymorpha</taxon>
    </lineage>
</organism>
<evidence type="ECO:0000256" key="2">
    <source>
        <dbReference type="ARBA" id="ARBA00022741"/>
    </source>
</evidence>
<dbReference type="InterPro" id="IPR054472">
    <property type="entry name" value="WHD"/>
</dbReference>
<dbReference type="InterPro" id="IPR003959">
    <property type="entry name" value="ATPase_AAA_core"/>
</dbReference>
<comment type="caution">
    <text evidence="6">The sequence shown here is derived from an EMBL/GenBank/DDBJ whole genome shotgun (WGS) entry which is preliminary data.</text>
</comment>
<evidence type="ECO:0000313" key="6">
    <source>
        <dbReference type="EMBL" id="NYH90829.1"/>
    </source>
</evidence>
<dbReference type="InterPro" id="IPR003593">
    <property type="entry name" value="AAA+_ATPase"/>
</dbReference>
<dbReference type="CDD" id="cd19481">
    <property type="entry name" value="RecA-like_protease"/>
    <property type="match status" value="1"/>
</dbReference>
<evidence type="ECO:0000256" key="4">
    <source>
        <dbReference type="SAM" id="MobiDB-lite"/>
    </source>
</evidence>
<dbReference type="InterPro" id="IPR027417">
    <property type="entry name" value="P-loop_NTPase"/>
</dbReference>
<dbReference type="Proteomes" id="UP000579605">
    <property type="component" value="Unassembled WGS sequence"/>
</dbReference>
<feature type="region of interest" description="Disordered" evidence="4">
    <location>
        <begin position="48"/>
        <end position="67"/>
    </location>
</feature>
<evidence type="ECO:0000256" key="1">
    <source>
        <dbReference type="ARBA" id="ARBA00006914"/>
    </source>
</evidence>
<evidence type="ECO:0000256" key="3">
    <source>
        <dbReference type="ARBA" id="ARBA00022840"/>
    </source>
</evidence>
<accession>A0A852ZMX8</accession>
<feature type="region of interest" description="Disordered" evidence="4">
    <location>
        <begin position="1"/>
        <end position="20"/>
    </location>
</feature>
<name>A0A852ZMX8_9ACTN</name>
<keyword evidence="3" id="KW-0067">ATP-binding</keyword>
<dbReference type="Gene3D" id="3.40.50.300">
    <property type="entry name" value="P-loop containing nucleotide triphosphate hydrolases"/>
    <property type="match status" value="1"/>
</dbReference>
<gene>
    <name evidence="6" type="ORF">F4554_003467</name>
</gene>
<dbReference type="InterPro" id="IPR050221">
    <property type="entry name" value="26S_Proteasome_ATPase"/>
</dbReference>
<keyword evidence="7" id="KW-1185">Reference proteome</keyword>
<dbReference type="GO" id="GO:0016887">
    <property type="term" value="F:ATP hydrolysis activity"/>
    <property type="evidence" value="ECO:0007669"/>
    <property type="project" value="InterPro"/>
</dbReference>